<comment type="caution">
    <text evidence="1">The sequence shown here is derived from an EMBL/GenBank/DDBJ whole genome shotgun (WGS) entry which is preliminary data.</text>
</comment>
<sequence>MMKSSTPHQDLKLIRRYQQKARRIHTSMSERGMRISDPRIKKKRNISQESIPKQKSLVEEKIDPQEVILQQKTFQETSETSKPIAKQIFKRNLHTSSSPWINVATMDPNKVDTRQLLMDKNMNFMVTNTQDFLEEEEIDIHGLSNLSEHKLVRFKYPRCMGSNYLKDFKPLATQKLIPRTRFGDNGDCFNLNNEKRRHINVNKMVCNTTNKDTFTDFQVQPGKGLAQRSQSCTQIPERPIVVVEKHRRDPNNSNEYKGTLSFSSPFFNKSSYQKNFQNFGEGRMYQAKHPKYPVYMLPFKGDSIYRESFRRKLTQRLKEDKSPDGGTKLPSSLDPVQIKLKVCKDHIKQNFSMLKMNGKPKEFYPSKTTQREVYMSKSMKPKDDPVHNSQLLSNFKTIYSNEFVEKPIIRKKKIKTKPMVW</sequence>
<organism evidence="1 2">
    <name type="scientific">Euplotes crassus</name>
    <dbReference type="NCBI Taxonomy" id="5936"/>
    <lineage>
        <taxon>Eukaryota</taxon>
        <taxon>Sar</taxon>
        <taxon>Alveolata</taxon>
        <taxon>Ciliophora</taxon>
        <taxon>Intramacronucleata</taxon>
        <taxon>Spirotrichea</taxon>
        <taxon>Hypotrichia</taxon>
        <taxon>Euplotida</taxon>
        <taxon>Euplotidae</taxon>
        <taxon>Moneuplotes</taxon>
    </lineage>
</organism>
<dbReference type="EMBL" id="CAMPGE010010954">
    <property type="protein sequence ID" value="CAI2369799.1"/>
    <property type="molecule type" value="Genomic_DNA"/>
</dbReference>
<gene>
    <name evidence="1" type="ORF">ECRASSUSDP1_LOCUS11102</name>
</gene>
<evidence type="ECO:0000313" key="2">
    <source>
        <dbReference type="Proteomes" id="UP001295684"/>
    </source>
</evidence>
<proteinExistence type="predicted"/>
<dbReference type="Proteomes" id="UP001295684">
    <property type="component" value="Unassembled WGS sequence"/>
</dbReference>
<evidence type="ECO:0000313" key="1">
    <source>
        <dbReference type="EMBL" id="CAI2369799.1"/>
    </source>
</evidence>
<protein>
    <submittedName>
        <fullName evidence="1">Uncharacterized protein</fullName>
    </submittedName>
</protein>
<dbReference type="AlphaFoldDB" id="A0AAD1UR60"/>
<keyword evidence="2" id="KW-1185">Reference proteome</keyword>
<name>A0AAD1UR60_EUPCR</name>
<reference evidence="1" key="1">
    <citation type="submission" date="2023-07" db="EMBL/GenBank/DDBJ databases">
        <authorList>
            <consortium name="AG Swart"/>
            <person name="Singh M."/>
            <person name="Singh A."/>
            <person name="Seah K."/>
            <person name="Emmerich C."/>
        </authorList>
    </citation>
    <scope>NUCLEOTIDE SEQUENCE</scope>
    <source>
        <strain evidence="1">DP1</strain>
    </source>
</reference>
<accession>A0AAD1UR60</accession>